<keyword evidence="4" id="KW-1185">Reference proteome</keyword>
<dbReference type="Pfam" id="PF02517">
    <property type="entry name" value="Rce1-like"/>
    <property type="match status" value="1"/>
</dbReference>
<keyword evidence="1" id="KW-0472">Membrane</keyword>
<keyword evidence="1" id="KW-1133">Transmembrane helix</keyword>
<dbReference type="PANTHER" id="PTHR36435:SF1">
    <property type="entry name" value="CAAX AMINO TERMINAL PROTEASE FAMILY PROTEIN"/>
    <property type="match status" value="1"/>
</dbReference>
<protein>
    <submittedName>
        <fullName evidence="3">CPBP family intramembrane glutamic endopeptidase</fullName>
        <ecNumber evidence="3">3.4.-.-</ecNumber>
    </submittedName>
</protein>
<dbReference type="Proteomes" id="UP001595632">
    <property type="component" value="Unassembled WGS sequence"/>
</dbReference>
<comment type="caution">
    <text evidence="3">The sequence shown here is derived from an EMBL/GenBank/DDBJ whole genome shotgun (WGS) entry which is preliminary data.</text>
</comment>
<name>A0ABV7GIZ8_9RHOB</name>
<gene>
    <name evidence="3" type="ORF">ACFOGP_02270</name>
</gene>
<evidence type="ECO:0000313" key="4">
    <source>
        <dbReference type="Proteomes" id="UP001595632"/>
    </source>
</evidence>
<evidence type="ECO:0000259" key="2">
    <source>
        <dbReference type="Pfam" id="PF02517"/>
    </source>
</evidence>
<keyword evidence="1" id="KW-0812">Transmembrane</keyword>
<keyword evidence="3" id="KW-0378">Hydrolase</keyword>
<proteinExistence type="predicted"/>
<feature type="transmembrane region" description="Helical" evidence="1">
    <location>
        <begin position="114"/>
        <end position="133"/>
    </location>
</feature>
<dbReference type="InterPro" id="IPR003675">
    <property type="entry name" value="Rce1/LyrA-like_dom"/>
</dbReference>
<organism evidence="3 4">
    <name type="scientific">Psychromarinibacter halotolerans</name>
    <dbReference type="NCBI Taxonomy" id="1775175"/>
    <lineage>
        <taxon>Bacteria</taxon>
        <taxon>Pseudomonadati</taxon>
        <taxon>Pseudomonadota</taxon>
        <taxon>Alphaproteobacteria</taxon>
        <taxon>Rhodobacterales</taxon>
        <taxon>Paracoccaceae</taxon>
        <taxon>Psychromarinibacter</taxon>
    </lineage>
</organism>
<evidence type="ECO:0000313" key="3">
    <source>
        <dbReference type="EMBL" id="MFC3141512.1"/>
    </source>
</evidence>
<reference evidence="4" key="1">
    <citation type="journal article" date="2019" name="Int. J. Syst. Evol. Microbiol.">
        <title>The Global Catalogue of Microorganisms (GCM) 10K type strain sequencing project: providing services to taxonomists for standard genome sequencing and annotation.</title>
        <authorList>
            <consortium name="The Broad Institute Genomics Platform"/>
            <consortium name="The Broad Institute Genome Sequencing Center for Infectious Disease"/>
            <person name="Wu L."/>
            <person name="Ma J."/>
        </authorList>
    </citation>
    <scope>NUCLEOTIDE SEQUENCE [LARGE SCALE GENOMIC DNA]</scope>
    <source>
        <strain evidence="4">KCTC 52366</strain>
    </source>
</reference>
<feature type="transmembrane region" description="Helical" evidence="1">
    <location>
        <begin position="178"/>
        <end position="195"/>
    </location>
</feature>
<dbReference type="EC" id="3.4.-.-" evidence="3"/>
<feature type="transmembrane region" description="Helical" evidence="1">
    <location>
        <begin position="139"/>
        <end position="157"/>
    </location>
</feature>
<feature type="transmembrane region" description="Helical" evidence="1">
    <location>
        <begin position="24"/>
        <end position="49"/>
    </location>
</feature>
<dbReference type="PANTHER" id="PTHR36435">
    <property type="entry name" value="SLR1288 PROTEIN"/>
    <property type="match status" value="1"/>
</dbReference>
<dbReference type="RefSeq" id="WP_275632227.1">
    <property type="nucleotide sequence ID" value="NZ_JARGYD010000002.1"/>
</dbReference>
<feature type="transmembrane region" description="Helical" evidence="1">
    <location>
        <begin position="268"/>
        <end position="286"/>
    </location>
</feature>
<feature type="transmembrane region" description="Helical" evidence="1">
    <location>
        <begin position="207"/>
        <end position="224"/>
    </location>
</feature>
<feature type="domain" description="CAAX prenyl protease 2/Lysostaphin resistance protein A-like" evidence="2">
    <location>
        <begin position="147"/>
        <end position="241"/>
    </location>
</feature>
<dbReference type="EMBL" id="JBHRTB010000010">
    <property type="protein sequence ID" value="MFC3141512.1"/>
    <property type="molecule type" value="Genomic_DNA"/>
</dbReference>
<evidence type="ECO:0000256" key="1">
    <source>
        <dbReference type="SAM" id="Phobius"/>
    </source>
</evidence>
<accession>A0ABV7GIZ8</accession>
<sequence>MPADSTAFEDYVAPARARPELWRLILGLVLGLGVYAGGLVLYFSLLGSAMGVASTSWLVDVATRSERPFGTLVLLGSFIAMAAAPMLLAPVLHQRRIATLIGPLRQAARDFGRVALATAAVQAGALVFWALAYDVTPNVAFGQWAVLLPLGLAGVLLQTGAEELVFRGYIVQQLAARFRSPLIWGVVPAVGFGLLHSDPAMGTETWHLVLATTIFGLIATDLTARTGTLGAAWGMHFTNNAGAILILSTEGNISGLSLFGTPFLPGTSGWQVVFDCVALLVAWRLARRFLAR</sequence>
<dbReference type="GO" id="GO:0016787">
    <property type="term" value="F:hydrolase activity"/>
    <property type="evidence" value="ECO:0007669"/>
    <property type="project" value="UniProtKB-KW"/>
</dbReference>
<feature type="transmembrane region" description="Helical" evidence="1">
    <location>
        <begin position="231"/>
        <end position="248"/>
    </location>
</feature>
<dbReference type="InterPro" id="IPR052710">
    <property type="entry name" value="CAAX_protease"/>
</dbReference>
<feature type="transmembrane region" description="Helical" evidence="1">
    <location>
        <begin position="69"/>
        <end position="93"/>
    </location>
</feature>